<proteinExistence type="predicted"/>
<name>A0A4S4LEN4_9AGAM</name>
<evidence type="ECO:0000256" key="1">
    <source>
        <dbReference type="SAM" id="Coils"/>
    </source>
</evidence>
<evidence type="ECO:0000313" key="4">
    <source>
        <dbReference type="Proteomes" id="UP000308199"/>
    </source>
</evidence>
<dbReference type="AlphaFoldDB" id="A0A4S4LEN4"/>
<feature type="region of interest" description="Disordered" evidence="2">
    <location>
        <begin position="203"/>
        <end position="242"/>
    </location>
</feature>
<protein>
    <submittedName>
        <fullName evidence="3">Uncharacterized protein</fullName>
    </submittedName>
</protein>
<feature type="compositionally biased region" description="Low complexity" evidence="2">
    <location>
        <begin position="208"/>
        <end position="217"/>
    </location>
</feature>
<feature type="region of interest" description="Disordered" evidence="2">
    <location>
        <begin position="96"/>
        <end position="115"/>
    </location>
</feature>
<reference evidence="3 4" key="1">
    <citation type="submission" date="2019-02" db="EMBL/GenBank/DDBJ databases">
        <title>Genome sequencing of the rare red list fungi Phellinidium pouzarii.</title>
        <authorList>
            <person name="Buettner E."/>
            <person name="Kellner H."/>
        </authorList>
    </citation>
    <scope>NUCLEOTIDE SEQUENCE [LARGE SCALE GENOMIC DNA]</scope>
    <source>
        <strain evidence="3 4">DSM 108285</strain>
    </source>
</reference>
<comment type="caution">
    <text evidence="3">The sequence shown here is derived from an EMBL/GenBank/DDBJ whole genome shotgun (WGS) entry which is preliminary data.</text>
</comment>
<keyword evidence="4" id="KW-1185">Reference proteome</keyword>
<sequence>MSSLLDHLDRFSYTAQAIQSSARRASSTAAATPYVRAVLHTPLGDLARDVDASELGLFTLVPHPDSHGHTSTAAADGDSNAAIARKNEIARVEFPGATPLRRPHTEQGGTRREKEPEVYAEAAMKYLDRYQSIRPMPRARQEVESIIERLRVLRNEIAQLNSAVDQSAQSGIVTEPTARDEEKRIQELHFKIKQMKARKEVLLKKQKFSSQSTGSKASKSDDKEEADFWSEPNPRKKARQSLLIPKLASAGVGGRAGADDSLLLDAHIGSEMGAMGLLGDVSMDSLADAQTPLPAAFLATRKSEEKPALPKTEGKQLDPTLVPLPSPSPSPLLAASHLPSPPEILHSSRSTNLAGDDADDEDERTIILEKPPAAATPPPVLPSSPSRTMSSPRRIPTTPPRSKEGTYPETPGRTPGMTATPGTGKKAHMKITTDVERIAAKIWSTVGDVIMPGHPFSTAAAATTNKPPRAKETIALLQNLSSKTPPPPSPATSHSSFSLTTTTRPDPSQPTAHQILTAHLLLALLAAAPNHAMPLAQAKATLAATGIGASSAALSPLESNLGFLVGGQALETRALYGCVAKRLLKIDRSGREQIVKFNL</sequence>
<dbReference type="Proteomes" id="UP000308199">
    <property type="component" value="Unassembled WGS sequence"/>
</dbReference>
<accession>A0A4S4LEN4</accession>
<keyword evidence="1" id="KW-0175">Coiled coil</keyword>
<feature type="compositionally biased region" description="Basic and acidic residues" evidence="2">
    <location>
        <begin position="103"/>
        <end position="115"/>
    </location>
</feature>
<evidence type="ECO:0000313" key="3">
    <source>
        <dbReference type="EMBL" id="THH08150.1"/>
    </source>
</evidence>
<dbReference type="EMBL" id="SGPK01000111">
    <property type="protein sequence ID" value="THH08150.1"/>
    <property type="molecule type" value="Genomic_DNA"/>
</dbReference>
<evidence type="ECO:0000256" key="2">
    <source>
        <dbReference type="SAM" id="MobiDB-lite"/>
    </source>
</evidence>
<feature type="compositionally biased region" description="Basic and acidic residues" evidence="2">
    <location>
        <begin position="301"/>
        <end position="316"/>
    </location>
</feature>
<gene>
    <name evidence="3" type="ORF">EW145_g2897</name>
</gene>
<feature type="region of interest" description="Disordered" evidence="2">
    <location>
        <begin position="299"/>
        <end position="427"/>
    </location>
</feature>
<feature type="compositionally biased region" description="Low complexity" evidence="2">
    <location>
        <begin position="491"/>
        <end position="503"/>
    </location>
</feature>
<organism evidence="3 4">
    <name type="scientific">Phellinidium pouzarii</name>
    <dbReference type="NCBI Taxonomy" id="167371"/>
    <lineage>
        <taxon>Eukaryota</taxon>
        <taxon>Fungi</taxon>
        <taxon>Dikarya</taxon>
        <taxon>Basidiomycota</taxon>
        <taxon>Agaricomycotina</taxon>
        <taxon>Agaricomycetes</taxon>
        <taxon>Hymenochaetales</taxon>
        <taxon>Hymenochaetaceae</taxon>
        <taxon>Phellinidium</taxon>
    </lineage>
</organism>
<feature type="region of interest" description="Disordered" evidence="2">
    <location>
        <begin position="480"/>
        <end position="510"/>
    </location>
</feature>
<feature type="coiled-coil region" evidence="1">
    <location>
        <begin position="136"/>
        <end position="198"/>
    </location>
</feature>
<dbReference type="OrthoDB" id="3262547at2759"/>
<feature type="compositionally biased region" description="Low complexity" evidence="2">
    <location>
        <begin position="383"/>
        <end position="396"/>
    </location>
</feature>